<sequence length="118" mass="13094">MGGGIMHVTHSVFTIDGIDIPHVAEEMLPVCGKVFRVEFMGDGGAKIGIENVTIPAHIYERQDEGLQLTLVRHYNFGATTGSITTKGLLRYIHCEKSHKPTEGSIHLTNAFFRIEEEE</sequence>
<accession>S5MSY2</accession>
<evidence type="ECO:0000313" key="1">
    <source>
        <dbReference type="EMBL" id="AGR46902.1"/>
    </source>
</evidence>
<name>S5MSY2_9CAUD</name>
<dbReference type="EMBL" id="KC595512">
    <property type="protein sequence ID" value="AGR46902.1"/>
    <property type="molecule type" value="Genomic_DNA"/>
</dbReference>
<proteinExistence type="predicted"/>
<gene>
    <name evidence="1" type="ORF">JL_37</name>
</gene>
<dbReference type="RefSeq" id="YP_009215817.1">
    <property type="nucleotide sequence ID" value="NC_028982.1"/>
</dbReference>
<dbReference type="KEGG" id="vg:26642155"/>
<dbReference type="GeneID" id="26642155"/>
<dbReference type="Proteomes" id="UP000015092">
    <property type="component" value="Segment"/>
</dbReference>
<reference evidence="1 2" key="1">
    <citation type="journal article" date="2014" name="Genome Announc.">
        <title>Genome Sequences of Three Novel Bacillus cereus Bacteriophages.</title>
        <authorList>
            <person name="Grose J.H."/>
            <person name="Jensen J.D."/>
            <person name="Merrill B.D."/>
            <person name="Fisher J.N."/>
            <person name="Burnett S.H."/>
            <person name="Breakwell D.P."/>
        </authorList>
    </citation>
    <scope>NUCLEOTIDE SEQUENCE [LARGE SCALE GENOMIC DNA]</scope>
</reference>
<protein>
    <submittedName>
        <fullName evidence="1">Uncharacterized protein</fullName>
    </submittedName>
</protein>
<keyword evidence="2" id="KW-1185">Reference proteome</keyword>
<evidence type="ECO:0000313" key="2">
    <source>
        <dbReference type="Proteomes" id="UP000015092"/>
    </source>
</evidence>
<organism evidence="1 2">
    <name type="scientific">Bacillus phage JL</name>
    <dbReference type="NCBI Taxonomy" id="1296655"/>
    <lineage>
        <taxon>Viruses</taxon>
        <taxon>Duplodnaviria</taxon>
        <taxon>Heunggongvirae</taxon>
        <taxon>Uroviricota</taxon>
        <taxon>Caudoviricetes</taxon>
        <taxon>Herelleviridae</taxon>
        <taxon>Spounavirinae</taxon>
        <taxon>Siminovitchvirus</taxon>
        <taxon>Siminovitchvirus JL</taxon>
    </lineage>
</organism>